<protein>
    <submittedName>
        <fullName evidence="1">Uncharacterized protein</fullName>
    </submittedName>
</protein>
<reference evidence="1" key="2">
    <citation type="submission" date="2018-08" db="EMBL/GenBank/DDBJ databases">
        <authorList>
            <person name="Ferrada E.E."/>
            <person name="Latorre B.A."/>
        </authorList>
    </citation>
    <scope>NUCLEOTIDE SEQUENCE</scope>
    <source>
        <strain evidence="1">Paenibacillus B-LR1</strain>
    </source>
</reference>
<dbReference type="EMBL" id="LS992241">
    <property type="protein sequence ID" value="SYX85934.1"/>
    <property type="molecule type" value="Genomic_DNA"/>
</dbReference>
<gene>
    <name evidence="1" type="ORF">PBLR_14356</name>
    <name evidence="2" type="ORF">PBLR_20030</name>
</gene>
<reference evidence="3" key="1">
    <citation type="submission" date="2018-08" db="EMBL/GenBank/DDBJ databases">
        <authorList>
            <person name="Chevrot R."/>
        </authorList>
    </citation>
    <scope>NUCLEOTIDE SEQUENCE [LARGE SCALE GENOMIC DNA]</scope>
</reference>
<dbReference type="EMBL" id="LS992241">
    <property type="protein sequence ID" value="SYX87686.1"/>
    <property type="molecule type" value="Genomic_DNA"/>
</dbReference>
<dbReference type="Proteomes" id="UP000304148">
    <property type="component" value="Chromosome"/>
</dbReference>
<dbReference type="AlphaFoldDB" id="A0A383RHF0"/>
<dbReference type="RefSeq" id="WP_138187884.1">
    <property type="nucleotide sequence ID" value="NZ_LS992241.1"/>
</dbReference>
<accession>A0A383RHF0</accession>
<evidence type="ECO:0000313" key="2">
    <source>
        <dbReference type="EMBL" id="SYX87686.1"/>
    </source>
</evidence>
<sequence length="199" mass="23081">MAIVKIELDLDWISEEGDLDSAIKEEVISSLQARFTQQIEKKTEKILEEKLRESTSRVTDDFLTTIMSEKINNIQIPYKSSGWSSEVEMLSVSEFVGKKYEEFLKQKVYDKDGNVPRYRDDAKLSIHEYFINKYLEKELLGKVNDLIRTARQDAEETIVKTLETNLKAQLSADIINRLNIPNMLKNLQEKAAMLERGEE</sequence>
<evidence type="ECO:0000313" key="3">
    <source>
        <dbReference type="Proteomes" id="UP000304148"/>
    </source>
</evidence>
<name>A0A383RHF0_PAEAL</name>
<organism evidence="1 3">
    <name type="scientific">Paenibacillus alvei</name>
    <name type="common">Bacillus alvei</name>
    <dbReference type="NCBI Taxonomy" id="44250"/>
    <lineage>
        <taxon>Bacteria</taxon>
        <taxon>Bacillati</taxon>
        <taxon>Bacillota</taxon>
        <taxon>Bacilli</taxon>
        <taxon>Bacillales</taxon>
        <taxon>Paenibacillaceae</taxon>
        <taxon>Paenibacillus</taxon>
    </lineage>
</organism>
<proteinExistence type="predicted"/>
<evidence type="ECO:0000313" key="1">
    <source>
        <dbReference type="EMBL" id="SYX85934.1"/>
    </source>
</evidence>